<dbReference type="PRINTS" id="PR00040">
    <property type="entry name" value="HTHMERR"/>
</dbReference>
<dbReference type="GO" id="GO:0003677">
    <property type="term" value="F:DNA binding"/>
    <property type="evidence" value="ECO:0007669"/>
    <property type="project" value="UniProtKB-KW"/>
</dbReference>
<dbReference type="InterPro" id="IPR009061">
    <property type="entry name" value="DNA-bd_dom_put_sf"/>
</dbReference>
<protein>
    <submittedName>
        <fullName evidence="3">Methyltransferase domain-containing protein</fullName>
    </submittedName>
</protein>
<comment type="caution">
    <text evidence="3">The sequence shown here is derived from an EMBL/GenBank/DDBJ whole genome shotgun (WGS) entry which is preliminary data.</text>
</comment>
<gene>
    <name evidence="3" type="ORF">DWZ83_05245</name>
</gene>
<dbReference type="OrthoDB" id="9777497at2"/>
<keyword evidence="1" id="KW-0238">DNA-binding</keyword>
<evidence type="ECO:0000256" key="1">
    <source>
        <dbReference type="ARBA" id="ARBA00023125"/>
    </source>
</evidence>
<proteinExistence type="predicted"/>
<evidence type="ECO:0000313" key="3">
    <source>
        <dbReference type="EMBL" id="RHM11827.1"/>
    </source>
</evidence>
<dbReference type="GO" id="GO:0032259">
    <property type="term" value="P:methylation"/>
    <property type="evidence" value="ECO:0007669"/>
    <property type="project" value="UniProtKB-KW"/>
</dbReference>
<dbReference type="InterPro" id="IPR047057">
    <property type="entry name" value="MerR_fam"/>
</dbReference>
<dbReference type="SMART" id="SM00422">
    <property type="entry name" value="HTH_MERR"/>
    <property type="match status" value="1"/>
</dbReference>
<dbReference type="PANTHER" id="PTHR30204:SF96">
    <property type="entry name" value="CHROMOSOME-ANCHORING PROTEIN RACA"/>
    <property type="match status" value="1"/>
</dbReference>
<dbReference type="GO" id="GO:0003700">
    <property type="term" value="F:DNA-binding transcription factor activity"/>
    <property type="evidence" value="ECO:0007669"/>
    <property type="project" value="InterPro"/>
</dbReference>
<dbReference type="AlphaFoldDB" id="A0A415PGN4"/>
<keyword evidence="3" id="KW-0808">Transferase</keyword>
<dbReference type="Gene3D" id="3.40.50.150">
    <property type="entry name" value="Vaccinia Virus protein VP39"/>
    <property type="match status" value="1"/>
</dbReference>
<keyword evidence="3" id="KW-0489">Methyltransferase</keyword>
<keyword evidence="4" id="KW-1185">Reference proteome</keyword>
<dbReference type="PANTHER" id="PTHR30204">
    <property type="entry name" value="REDOX-CYCLING DRUG-SENSING TRANSCRIPTIONAL ACTIVATOR SOXR"/>
    <property type="match status" value="1"/>
</dbReference>
<dbReference type="EMBL" id="QRPK01000019">
    <property type="protein sequence ID" value="RHM11827.1"/>
    <property type="molecule type" value="Genomic_DNA"/>
</dbReference>
<dbReference type="Pfam" id="PF13411">
    <property type="entry name" value="MerR_1"/>
    <property type="match status" value="1"/>
</dbReference>
<dbReference type="InterPro" id="IPR029063">
    <property type="entry name" value="SAM-dependent_MTases_sf"/>
</dbReference>
<dbReference type="SUPFAM" id="SSF46955">
    <property type="entry name" value="Putative DNA-binding domain"/>
    <property type="match status" value="1"/>
</dbReference>
<dbReference type="GO" id="GO:0008757">
    <property type="term" value="F:S-adenosylmethionine-dependent methyltransferase activity"/>
    <property type="evidence" value="ECO:0007669"/>
    <property type="project" value="InterPro"/>
</dbReference>
<dbReference type="Proteomes" id="UP000284868">
    <property type="component" value="Unassembled WGS sequence"/>
</dbReference>
<evidence type="ECO:0000259" key="2">
    <source>
        <dbReference type="PROSITE" id="PS50937"/>
    </source>
</evidence>
<name>A0A415PGN4_9FIRM</name>
<dbReference type="CDD" id="cd01106">
    <property type="entry name" value="HTH_TipAL-Mta"/>
    <property type="match status" value="1"/>
</dbReference>
<dbReference type="PROSITE" id="PS00552">
    <property type="entry name" value="HTH_MERR_1"/>
    <property type="match status" value="1"/>
</dbReference>
<dbReference type="CDD" id="cd02440">
    <property type="entry name" value="AdoMet_MTases"/>
    <property type="match status" value="1"/>
</dbReference>
<dbReference type="RefSeq" id="WP_118365518.1">
    <property type="nucleotide sequence ID" value="NZ_JAJBMQ010000020.1"/>
</dbReference>
<dbReference type="Pfam" id="PF08241">
    <property type="entry name" value="Methyltransf_11"/>
    <property type="match status" value="1"/>
</dbReference>
<dbReference type="InterPro" id="IPR013216">
    <property type="entry name" value="Methyltransf_11"/>
</dbReference>
<dbReference type="InterPro" id="IPR000551">
    <property type="entry name" value="MerR-type_HTH_dom"/>
</dbReference>
<accession>A0A415PGN4</accession>
<reference evidence="3 4" key="1">
    <citation type="submission" date="2018-08" db="EMBL/GenBank/DDBJ databases">
        <title>A genome reference for cultivated species of the human gut microbiota.</title>
        <authorList>
            <person name="Zou Y."/>
            <person name="Xue W."/>
            <person name="Luo G."/>
        </authorList>
    </citation>
    <scope>NUCLEOTIDE SEQUENCE [LARGE SCALE GENOMIC DNA]</scope>
    <source>
        <strain evidence="3 4">AF35-6BH</strain>
    </source>
</reference>
<sequence length="387" mass="45555">MKSYFTTGQFARLANVTERTIRYYDKQGLLKPSFIMENGYRKYSEDDFIRLQRIISLKQLGFSLNEIKMMDIDTNHTAMEESLQLQIDLLDKKIRHAQLLKDSLVQTKQLLRQGSFTWDKMVSVLQLNTEEEKIIEHYRDERHLSIRISLHERFSQNSQGWFNWLYQQIDFTEAHRILELGCGSGELWKQQPLNMRNKEIFLSDISQGMLESTRKELGEAFNYMQIDANSIPFKQEYFDAMIANHMLFYLNDVTAGLKEIHRVLKKGGHFYCSTYSKQHMQEINQLVKEFDEQITLSDRSLPQIFGLENGGEILKQYFSKVEKRLYKDALSVDDAQALFSYIMSCHGNQMDMLSERMEEFKSFIETKIEQNGAIYITKEAGVFVCEK</sequence>
<dbReference type="PROSITE" id="PS50937">
    <property type="entry name" value="HTH_MERR_2"/>
    <property type="match status" value="1"/>
</dbReference>
<organism evidence="3 4">
    <name type="scientific">Amedibacillus dolichus</name>
    <dbReference type="NCBI Taxonomy" id="31971"/>
    <lineage>
        <taxon>Bacteria</taxon>
        <taxon>Bacillati</taxon>
        <taxon>Bacillota</taxon>
        <taxon>Erysipelotrichia</taxon>
        <taxon>Erysipelotrichales</taxon>
        <taxon>Erysipelotrichaceae</taxon>
        <taxon>Amedibacillus</taxon>
    </lineage>
</organism>
<evidence type="ECO:0000313" key="4">
    <source>
        <dbReference type="Proteomes" id="UP000284868"/>
    </source>
</evidence>
<dbReference type="SUPFAM" id="SSF53335">
    <property type="entry name" value="S-adenosyl-L-methionine-dependent methyltransferases"/>
    <property type="match status" value="1"/>
</dbReference>
<dbReference type="Gene3D" id="1.10.1660.10">
    <property type="match status" value="1"/>
</dbReference>
<feature type="domain" description="HTH merR-type" evidence="2">
    <location>
        <begin position="4"/>
        <end position="73"/>
    </location>
</feature>